<dbReference type="GO" id="GO:1990817">
    <property type="term" value="F:poly(A) RNA polymerase activity"/>
    <property type="evidence" value="ECO:0007669"/>
    <property type="project" value="UniProtKB-EC"/>
</dbReference>
<organism evidence="3 4">
    <name type="scientific">Rhodotorula mucilaginosa</name>
    <name type="common">Yeast</name>
    <name type="synonym">Rhodotorula rubra</name>
    <dbReference type="NCBI Taxonomy" id="5537"/>
    <lineage>
        <taxon>Eukaryota</taxon>
        <taxon>Fungi</taxon>
        <taxon>Dikarya</taxon>
        <taxon>Basidiomycota</taxon>
        <taxon>Pucciniomycotina</taxon>
        <taxon>Microbotryomycetes</taxon>
        <taxon>Sporidiobolales</taxon>
        <taxon>Sporidiobolaceae</taxon>
        <taxon>Rhodotorula</taxon>
    </lineage>
</organism>
<reference evidence="3 4" key="1">
    <citation type="submission" date="2020-11" db="EMBL/GenBank/DDBJ databases">
        <title>Kefir isolates.</title>
        <authorList>
            <person name="Marcisauskas S."/>
            <person name="Kim Y."/>
            <person name="Blasche S."/>
        </authorList>
    </citation>
    <scope>NUCLEOTIDE SEQUENCE [LARGE SCALE GENOMIC DNA]</scope>
    <source>
        <strain evidence="3 4">KR</strain>
    </source>
</reference>
<dbReference type="Gene3D" id="3.30.460.10">
    <property type="entry name" value="Beta Polymerase, domain 2"/>
    <property type="match status" value="1"/>
</dbReference>
<dbReference type="GO" id="GO:0005737">
    <property type="term" value="C:cytoplasm"/>
    <property type="evidence" value="ECO:0007669"/>
    <property type="project" value="UniProtKB-SubCell"/>
</dbReference>
<dbReference type="Pfam" id="PF22600">
    <property type="entry name" value="MTPAP-like_central"/>
    <property type="match status" value="1"/>
</dbReference>
<dbReference type="PANTHER" id="PTHR12271:SF40">
    <property type="entry name" value="POLY(A) RNA POLYMERASE GLD2"/>
    <property type="match status" value="1"/>
</dbReference>
<feature type="domain" description="Poly(A) RNA polymerase mitochondrial-like central palm" evidence="2">
    <location>
        <begin position="230"/>
        <end position="392"/>
    </location>
</feature>
<dbReference type="SUPFAM" id="SSF81301">
    <property type="entry name" value="Nucleotidyltransferase"/>
    <property type="match status" value="1"/>
</dbReference>
<dbReference type="Proteomes" id="UP000777482">
    <property type="component" value="Unassembled WGS sequence"/>
</dbReference>
<feature type="compositionally biased region" description="Basic and acidic residues" evidence="1">
    <location>
        <begin position="721"/>
        <end position="735"/>
    </location>
</feature>
<dbReference type="CDD" id="cd05402">
    <property type="entry name" value="NT_PAP_TUTase"/>
    <property type="match status" value="1"/>
</dbReference>
<dbReference type="GO" id="GO:0031123">
    <property type="term" value="P:RNA 3'-end processing"/>
    <property type="evidence" value="ECO:0007669"/>
    <property type="project" value="TreeGrafter"/>
</dbReference>
<dbReference type="Gene3D" id="1.10.1410.10">
    <property type="match status" value="1"/>
</dbReference>
<evidence type="ECO:0000256" key="1">
    <source>
        <dbReference type="SAM" id="MobiDB-lite"/>
    </source>
</evidence>
<feature type="region of interest" description="Disordered" evidence="1">
    <location>
        <begin position="607"/>
        <end position="629"/>
    </location>
</feature>
<accession>A0A9P6VYP3</accession>
<evidence type="ECO:0000259" key="2">
    <source>
        <dbReference type="Pfam" id="PF22600"/>
    </source>
</evidence>
<feature type="compositionally biased region" description="Basic and acidic residues" evidence="1">
    <location>
        <begin position="198"/>
        <end position="207"/>
    </location>
</feature>
<feature type="compositionally biased region" description="Low complexity" evidence="1">
    <location>
        <begin position="54"/>
        <end position="79"/>
    </location>
</feature>
<proteinExistence type="predicted"/>
<dbReference type="InterPro" id="IPR054708">
    <property type="entry name" value="MTPAP-like_central"/>
</dbReference>
<feature type="region of interest" description="Disordered" evidence="1">
    <location>
        <begin position="697"/>
        <end position="785"/>
    </location>
</feature>
<feature type="compositionally biased region" description="Basic residues" evidence="1">
    <location>
        <begin position="703"/>
        <end position="720"/>
    </location>
</feature>
<feature type="compositionally biased region" description="Gly residues" evidence="1">
    <location>
        <begin position="100"/>
        <end position="110"/>
    </location>
</feature>
<feature type="compositionally biased region" description="Low complexity" evidence="1">
    <location>
        <begin position="179"/>
        <end position="191"/>
    </location>
</feature>
<dbReference type="AlphaFoldDB" id="A0A9P6VYP3"/>
<dbReference type="EMBL" id="PUHQ01000075">
    <property type="protein sequence ID" value="KAG0657846.1"/>
    <property type="molecule type" value="Genomic_DNA"/>
</dbReference>
<name>A0A9P6VYP3_RHOMI</name>
<dbReference type="PANTHER" id="PTHR12271">
    <property type="entry name" value="POLY A POLYMERASE CID PAP -RELATED"/>
    <property type="match status" value="1"/>
</dbReference>
<feature type="compositionally biased region" description="Polar residues" evidence="1">
    <location>
        <begin position="1"/>
        <end position="15"/>
    </location>
</feature>
<evidence type="ECO:0000313" key="4">
    <source>
        <dbReference type="Proteomes" id="UP000777482"/>
    </source>
</evidence>
<dbReference type="GO" id="GO:0010605">
    <property type="term" value="P:negative regulation of macromolecule metabolic process"/>
    <property type="evidence" value="ECO:0007669"/>
    <property type="project" value="UniProtKB-ARBA"/>
</dbReference>
<evidence type="ECO:0000313" key="3">
    <source>
        <dbReference type="EMBL" id="KAG0657846.1"/>
    </source>
</evidence>
<dbReference type="GO" id="GO:0046872">
    <property type="term" value="F:metal ion binding"/>
    <property type="evidence" value="ECO:0007669"/>
    <property type="project" value="UniProtKB-KW"/>
</dbReference>
<gene>
    <name evidence="3" type="ORF">C6P46_006208</name>
</gene>
<feature type="region of interest" description="Disordered" evidence="1">
    <location>
        <begin position="1"/>
        <end position="207"/>
    </location>
</feature>
<sequence>MSPAFATQESLWPLNSSTTSSSQVPSAATAASAATESPAKSKPRHRVRRKPEASAEAAATAGGLAPPVPLAAAAANTASTSRGGPAPNAFEPKARNGQSTRGGRGRGGGRASSSSSESRRGGGPAGTRAFTTARGGFRNVSGNGGEDVGMRMPFSRRGGGGGGTAMGAQSADWRRNVHTDSAAATTSASDADGNDAPGQERRGKGETTKITAADKGTALLEQVVGMSDSFEEQILQLFELQRPSPAALAARQHLVDELTDWLNREHFRWGHAHNKSMYPLKIEPFGSVRFGLGTSTSDLDLCLLDPYRPNGFVDKYFSSQNSGLQNLPDIYNMRRIGRSLQQANLTDVRWIPEAAVPICKFKVMIDGHLIEADLNTNERLGVFNSRLINSYCNLHPLVRPLSVFIKFWAKQRGLNDPSGTPTTFSSYTFILLVIAYLQHVDLLPNLQDADLIASTGTERNRFFSTPKARARRSRVDRIVRSVGWDVTFVEYETTPEGYAAPAANLVDLARGFFHYYADEFDMERTAVSVWNGAGLERQRPFGTKKPVDTELVEALARNGDLSPAEVLRQREEDADLSAFAAEGTAAATTEPDLDSLAADLDALRQEDRAQHAPAEPNSRSSSPIEYEEYEEPERWADNLLVVQDPFILTRNCPGNVAPDWVEELRIQMRRARDLIDRNASIQEICAAIKDDPEYVSFADQKKGGKGRSRGGNNKRKPKPVRLKEKAEQQQAHDAENMAESAAPVDASEGLAASADAPEPVALVAPGSAAETTQAPLESADDSQKL</sequence>
<comment type="caution">
    <text evidence="3">The sequence shown here is derived from an EMBL/GenBank/DDBJ whole genome shotgun (WGS) entry which is preliminary data.</text>
</comment>
<dbReference type="InterPro" id="IPR043519">
    <property type="entry name" value="NT_sf"/>
</dbReference>
<keyword evidence="4" id="KW-1185">Reference proteome</keyword>
<dbReference type="OrthoDB" id="2274644at2759"/>
<protein>
    <recommendedName>
        <fullName evidence="2">Poly(A) RNA polymerase mitochondrial-like central palm domain-containing protein</fullName>
    </recommendedName>
</protein>
<feature type="compositionally biased region" description="Low complexity" evidence="1">
    <location>
        <begin position="16"/>
        <end position="40"/>
    </location>
</feature>
<dbReference type="SUPFAM" id="SSF81631">
    <property type="entry name" value="PAP/OAS1 substrate-binding domain"/>
    <property type="match status" value="1"/>
</dbReference>